<keyword evidence="1" id="KW-0103">Bromodomain</keyword>
<keyword evidence="4" id="KW-1185">Reference proteome</keyword>
<comment type="caution">
    <text evidence="3">The sequence shown here is derived from an EMBL/GenBank/DDBJ whole genome shotgun (WGS) entry which is preliminary data.</text>
</comment>
<dbReference type="InterPro" id="IPR036427">
    <property type="entry name" value="Bromodomain-like_sf"/>
</dbReference>
<reference evidence="3 4" key="1">
    <citation type="submission" date="2024-04" db="EMBL/GenBank/DDBJ databases">
        <title>Tritrichomonas musculus Genome.</title>
        <authorList>
            <person name="Alves-Ferreira E."/>
            <person name="Grigg M."/>
            <person name="Lorenzi H."/>
            <person name="Galac M."/>
        </authorList>
    </citation>
    <scope>NUCLEOTIDE SEQUENCE [LARGE SCALE GENOMIC DNA]</scope>
    <source>
        <strain evidence="3 4">EAF2021</strain>
    </source>
</reference>
<protein>
    <recommendedName>
        <fullName evidence="2">Bromo domain-containing protein</fullName>
    </recommendedName>
</protein>
<dbReference type="SUPFAM" id="SSF47370">
    <property type="entry name" value="Bromodomain"/>
    <property type="match status" value="1"/>
</dbReference>
<feature type="domain" description="Bromo" evidence="2">
    <location>
        <begin position="18"/>
        <end position="63"/>
    </location>
</feature>
<evidence type="ECO:0000259" key="2">
    <source>
        <dbReference type="Pfam" id="PF00439"/>
    </source>
</evidence>
<sequence>MEQDSTKNKESNPSHGIIDLNNILFNLQNNQYSSIYEWKKSIQNIWLVPLKSYKQDTINYLFAKEQKDWFEKHFIKIPHNSFEDWHVRIKKISKEIKNLLHSPPEEVVKPIILQNDIL</sequence>
<dbReference type="EMBL" id="JAPFFF010000021">
    <property type="protein sequence ID" value="KAK8854014.1"/>
    <property type="molecule type" value="Genomic_DNA"/>
</dbReference>
<name>A0ABR2HWK7_9EUKA</name>
<organism evidence="3 4">
    <name type="scientific">Tritrichomonas musculus</name>
    <dbReference type="NCBI Taxonomy" id="1915356"/>
    <lineage>
        <taxon>Eukaryota</taxon>
        <taxon>Metamonada</taxon>
        <taxon>Parabasalia</taxon>
        <taxon>Tritrichomonadida</taxon>
        <taxon>Tritrichomonadidae</taxon>
        <taxon>Tritrichomonas</taxon>
    </lineage>
</organism>
<evidence type="ECO:0000313" key="3">
    <source>
        <dbReference type="EMBL" id="KAK8854014.1"/>
    </source>
</evidence>
<dbReference type="InterPro" id="IPR001487">
    <property type="entry name" value="Bromodomain"/>
</dbReference>
<gene>
    <name evidence="3" type="ORF">M9Y10_016563</name>
</gene>
<evidence type="ECO:0000256" key="1">
    <source>
        <dbReference type="ARBA" id="ARBA00023117"/>
    </source>
</evidence>
<accession>A0ABR2HWK7</accession>
<proteinExistence type="predicted"/>
<dbReference type="Pfam" id="PF00439">
    <property type="entry name" value="Bromodomain"/>
    <property type="match status" value="1"/>
</dbReference>
<dbReference type="Proteomes" id="UP001470230">
    <property type="component" value="Unassembled WGS sequence"/>
</dbReference>
<evidence type="ECO:0000313" key="4">
    <source>
        <dbReference type="Proteomes" id="UP001470230"/>
    </source>
</evidence>